<sequence>MAHTVDSVSVCNSCKASLLEHKSAGNSRGKAPLTLYPIMQNDGNLTMPADRFLP</sequence>
<accession>A0A072VET5</accession>
<evidence type="ECO:0000313" key="3">
    <source>
        <dbReference type="Proteomes" id="UP000002051"/>
    </source>
</evidence>
<dbReference type="EnsemblPlants" id="KEH39938">
    <property type="protein sequence ID" value="KEH39938"/>
    <property type="gene ID" value="MTR_1g016395"/>
</dbReference>
<organism evidence="1 3">
    <name type="scientific">Medicago truncatula</name>
    <name type="common">Barrel medic</name>
    <name type="synonym">Medicago tribuloides</name>
    <dbReference type="NCBI Taxonomy" id="3880"/>
    <lineage>
        <taxon>Eukaryota</taxon>
        <taxon>Viridiplantae</taxon>
        <taxon>Streptophyta</taxon>
        <taxon>Embryophyta</taxon>
        <taxon>Tracheophyta</taxon>
        <taxon>Spermatophyta</taxon>
        <taxon>Magnoliopsida</taxon>
        <taxon>eudicotyledons</taxon>
        <taxon>Gunneridae</taxon>
        <taxon>Pentapetalae</taxon>
        <taxon>rosids</taxon>
        <taxon>fabids</taxon>
        <taxon>Fabales</taxon>
        <taxon>Fabaceae</taxon>
        <taxon>Papilionoideae</taxon>
        <taxon>50 kb inversion clade</taxon>
        <taxon>NPAAA clade</taxon>
        <taxon>Hologalegina</taxon>
        <taxon>IRL clade</taxon>
        <taxon>Trifolieae</taxon>
        <taxon>Medicago</taxon>
    </lineage>
</organism>
<evidence type="ECO:0000313" key="2">
    <source>
        <dbReference type="EnsemblPlants" id="KEH39938"/>
    </source>
</evidence>
<name>A0A072VET5_MEDTR</name>
<gene>
    <name evidence="1" type="ordered locus">MTR_1g016395</name>
</gene>
<dbReference type="AlphaFoldDB" id="A0A072VET5"/>
<reference evidence="1 3" key="1">
    <citation type="journal article" date="2011" name="Nature">
        <title>The Medicago genome provides insight into the evolution of rhizobial symbioses.</title>
        <authorList>
            <person name="Young N.D."/>
            <person name="Debelle F."/>
            <person name="Oldroyd G.E."/>
            <person name="Geurts R."/>
            <person name="Cannon S.B."/>
            <person name="Udvardi M.K."/>
            <person name="Benedito V.A."/>
            <person name="Mayer K.F."/>
            <person name="Gouzy J."/>
            <person name="Schoof H."/>
            <person name="Van de Peer Y."/>
            <person name="Proost S."/>
            <person name="Cook D.R."/>
            <person name="Meyers B.C."/>
            <person name="Spannagl M."/>
            <person name="Cheung F."/>
            <person name="De Mita S."/>
            <person name="Krishnakumar V."/>
            <person name="Gundlach H."/>
            <person name="Zhou S."/>
            <person name="Mudge J."/>
            <person name="Bharti A.K."/>
            <person name="Murray J.D."/>
            <person name="Naoumkina M.A."/>
            <person name="Rosen B."/>
            <person name="Silverstein K.A."/>
            <person name="Tang H."/>
            <person name="Rombauts S."/>
            <person name="Zhao P.X."/>
            <person name="Zhou P."/>
            <person name="Barbe V."/>
            <person name="Bardou P."/>
            <person name="Bechner M."/>
            <person name="Bellec A."/>
            <person name="Berger A."/>
            <person name="Berges H."/>
            <person name="Bidwell S."/>
            <person name="Bisseling T."/>
            <person name="Choisne N."/>
            <person name="Couloux A."/>
            <person name="Denny R."/>
            <person name="Deshpande S."/>
            <person name="Dai X."/>
            <person name="Doyle J.J."/>
            <person name="Dudez A.M."/>
            <person name="Farmer A.D."/>
            <person name="Fouteau S."/>
            <person name="Franken C."/>
            <person name="Gibelin C."/>
            <person name="Gish J."/>
            <person name="Goldstein S."/>
            <person name="Gonzalez A.J."/>
            <person name="Green P.J."/>
            <person name="Hallab A."/>
            <person name="Hartog M."/>
            <person name="Hua A."/>
            <person name="Humphray S.J."/>
            <person name="Jeong D.H."/>
            <person name="Jing Y."/>
            <person name="Jocker A."/>
            <person name="Kenton S.M."/>
            <person name="Kim D.J."/>
            <person name="Klee K."/>
            <person name="Lai H."/>
            <person name="Lang C."/>
            <person name="Lin S."/>
            <person name="Macmil S.L."/>
            <person name="Magdelenat G."/>
            <person name="Matthews L."/>
            <person name="McCorrison J."/>
            <person name="Monaghan E.L."/>
            <person name="Mun J.H."/>
            <person name="Najar F.Z."/>
            <person name="Nicholson C."/>
            <person name="Noirot C."/>
            <person name="O'Bleness M."/>
            <person name="Paule C.R."/>
            <person name="Poulain J."/>
            <person name="Prion F."/>
            <person name="Qin B."/>
            <person name="Qu C."/>
            <person name="Retzel E.F."/>
            <person name="Riddle C."/>
            <person name="Sallet E."/>
            <person name="Samain S."/>
            <person name="Samson N."/>
            <person name="Sanders I."/>
            <person name="Saurat O."/>
            <person name="Scarpelli C."/>
            <person name="Schiex T."/>
            <person name="Segurens B."/>
            <person name="Severin A.J."/>
            <person name="Sherrier D.J."/>
            <person name="Shi R."/>
            <person name="Sims S."/>
            <person name="Singer S.R."/>
            <person name="Sinharoy S."/>
            <person name="Sterck L."/>
            <person name="Viollet A."/>
            <person name="Wang B.B."/>
            <person name="Wang K."/>
            <person name="Wang M."/>
            <person name="Wang X."/>
            <person name="Warfsmann J."/>
            <person name="Weissenbach J."/>
            <person name="White D.D."/>
            <person name="White J.D."/>
            <person name="Wiley G.B."/>
            <person name="Wincker P."/>
            <person name="Xing Y."/>
            <person name="Yang L."/>
            <person name="Yao Z."/>
            <person name="Ying F."/>
            <person name="Zhai J."/>
            <person name="Zhou L."/>
            <person name="Zuber A."/>
            <person name="Denarie J."/>
            <person name="Dixon R.A."/>
            <person name="May G.D."/>
            <person name="Schwartz D.C."/>
            <person name="Rogers J."/>
            <person name="Quetier F."/>
            <person name="Town C.D."/>
            <person name="Roe B.A."/>
        </authorList>
    </citation>
    <scope>NUCLEOTIDE SEQUENCE [LARGE SCALE GENOMIC DNA]</scope>
    <source>
        <strain evidence="1">A17</strain>
        <strain evidence="2 3">cv. Jemalong A17</strain>
    </source>
</reference>
<reference evidence="2" key="3">
    <citation type="submission" date="2015-04" db="UniProtKB">
        <authorList>
            <consortium name="EnsemblPlants"/>
        </authorList>
    </citation>
    <scope>IDENTIFICATION</scope>
    <source>
        <strain evidence="2">cv. Jemalong A17</strain>
    </source>
</reference>
<evidence type="ECO:0000313" key="1">
    <source>
        <dbReference type="EMBL" id="KEH39938.1"/>
    </source>
</evidence>
<dbReference type="Proteomes" id="UP000002051">
    <property type="component" value="Unassembled WGS sequence"/>
</dbReference>
<proteinExistence type="predicted"/>
<dbReference type="EMBL" id="CM001217">
    <property type="protein sequence ID" value="KEH39938.1"/>
    <property type="molecule type" value="Genomic_DNA"/>
</dbReference>
<protein>
    <submittedName>
        <fullName evidence="1 2">Uncharacterized protein</fullName>
    </submittedName>
</protein>
<keyword evidence="3" id="KW-1185">Reference proteome</keyword>
<dbReference type="HOGENOM" id="CLU_3053320_0_0_1"/>
<reference evidence="1 3" key="2">
    <citation type="journal article" date="2014" name="BMC Genomics">
        <title>An improved genome release (version Mt4.0) for the model legume Medicago truncatula.</title>
        <authorList>
            <person name="Tang H."/>
            <person name="Krishnakumar V."/>
            <person name="Bidwell S."/>
            <person name="Rosen B."/>
            <person name="Chan A."/>
            <person name="Zhou S."/>
            <person name="Gentzbittel L."/>
            <person name="Childs K.L."/>
            <person name="Yandell M."/>
            <person name="Gundlach H."/>
            <person name="Mayer K.F."/>
            <person name="Schwartz D.C."/>
            <person name="Town C.D."/>
        </authorList>
    </citation>
    <scope>GENOME REANNOTATION</scope>
    <source>
        <strain evidence="1">A17</strain>
        <strain evidence="2 3">cv. Jemalong A17</strain>
    </source>
</reference>